<keyword evidence="3" id="KW-1185">Reference proteome</keyword>
<dbReference type="AlphaFoldDB" id="A0A1R1XKM0"/>
<sequence length="93" mass="10419">MEIDSDAEETGNSDPVLLENRRPQQTDNANRMVSIAGDIFSTELAACASRRPKIFIILEQEAGEIIQQDHGQHRTDAERSDPQLDQIPKSVLF</sequence>
<protein>
    <submittedName>
        <fullName evidence="2">Uncharacterized protein</fullName>
    </submittedName>
</protein>
<evidence type="ECO:0000256" key="1">
    <source>
        <dbReference type="SAM" id="MobiDB-lite"/>
    </source>
</evidence>
<dbReference type="Proteomes" id="UP000187429">
    <property type="component" value="Unassembled WGS sequence"/>
</dbReference>
<feature type="compositionally biased region" description="Basic and acidic residues" evidence="1">
    <location>
        <begin position="70"/>
        <end position="82"/>
    </location>
</feature>
<reference evidence="3" key="1">
    <citation type="submission" date="2017-01" db="EMBL/GenBank/DDBJ databases">
        <authorList>
            <person name="Wang Y."/>
            <person name="White M."/>
            <person name="Kvist S."/>
            <person name="Moncalvo J.-M."/>
        </authorList>
    </citation>
    <scope>NUCLEOTIDE SEQUENCE [LARGE SCALE GENOMIC DNA]</scope>
    <source>
        <strain evidence="3">ID-206-W2</strain>
    </source>
</reference>
<feature type="region of interest" description="Disordered" evidence="1">
    <location>
        <begin position="1"/>
        <end position="29"/>
    </location>
</feature>
<comment type="caution">
    <text evidence="2">The sequence shown here is derived from an EMBL/GenBank/DDBJ whole genome shotgun (WGS) entry which is preliminary data.</text>
</comment>
<evidence type="ECO:0000313" key="3">
    <source>
        <dbReference type="Proteomes" id="UP000187429"/>
    </source>
</evidence>
<dbReference type="EMBL" id="LSSM01004332">
    <property type="protein sequence ID" value="OMJ15192.1"/>
    <property type="molecule type" value="Genomic_DNA"/>
</dbReference>
<name>A0A1R1XKM0_9FUNG</name>
<proteinExistence type="predicted"/>
<evidence type="ECO:0000313" key="2">
    <source>
        <dbReference type="EMBL" id="OMJ15192.1"/>
    </source>
</evidence>
<accession>A0A1R1XKM0</accession>
<organism evidence="2 3">
    <name type="scientific">Smittium culicis</name>
    <dbReference type="NCBI Taxonomy" id="133412"/>
    <lineage>
        <taxon>Eukaryota</taxon>
        <taxon>Fungi</taxon>
        <taxon>Fungi incertae sedis</taxon>
        <taxon>Zoopagomycota</taxon>
        <taxon>Kickxellomycotina</taxon>
        <taxon>Harpellomycetes</taxon>
        <taxon>Harpellales</taxon>
        <taxon>Legeriomycetaceae</taxon>
        <taxon>Smittium</taxon>
    </lineage>
</organism>
<feature type="region of interest" description="Disordered" evidence="1">
    <location>
        <begin position="68"/>
        <end position="93"/>
    </location>
</feature>
<gene>
    <name evidence="2" type="ORF">AYI69_g8285</name>
</gene>
<feature type="compositionally biased region" description="Acidic residues" evidence="1">
    <location>
        <begin position="1"/>
        <end position="11"/>
    </location>
</feature>